<evidence type="ECO:0000313" key="24">
    <source>
        <dbReference type="Proteomes" id="UP000823847"/>
    </source>
</evidence>
<comment type="subcellular location">
    <subcellularLocation>
        <location evidence="1">Endoplasmic reticulum</location>
    </subcellularLocation>
    <subcellularLocation>
        <location evidence="3">Golgi apparatus</location>
    </subcellularLocation>
    <subcellularLocation>
        <location evidence="2">Lysosome</location>
    </subcellularLocation>
    <subcellularLocation>
        <location evidence="4">Secreted</location>
    </subcellularLocation>
</comment>
<evidence type="ECO:0000256" key="9">
    <source>
        <dbReference type="ARBA" id="ARBA00022723"/>
    </source>
</evidence>
<evidence type="ECO:0000256" key="11">
    <source>
        <dbReference type="ARBA" id="ARBA00022801"/>
    </source>
</evidence>
<evidence type="ECO:0000313" key="23">
    <source>
        <dbReference type="EMBL" id="HIX85431.1"/>
    </source>
</evidence>
<comment type="subunit">
    <text evidence="19">Homodimer. The monomeric form is inactive while the homodimer is active.</text>
</comment>
<name>A0A9D1XQJ8_9BACT</name>
<accession>A0A9D1XQJ8</accession>
<evidence type="ECO:0000256" key="7">
    <source>
        <dbReference type="ARBA" id="ARBA00022645"/>
    </source>
</evidence>
<evidence type="ECO:0000256" key="3">
    <source>
        <dbReference type="ARBA" id="ARBA00004555"/>
    </source>
</evidence>
<evidence type="ECO:0000256" key="18">
    <source>
        <dbReference type="ARBA" id="ARBA00023228"/>
    </source>
</evidence>
<evidence type="ECO:0000256" key="8">
    <source>
        <dbReference type="ARBA" id="ARBA00022670"/>
    </source>
</evidence>
<keyword evidence="15" id="KW-0482">Metalloprotease</keyword>
<dbReference type="InterPro" id="IPR007484">
    <property type="entry name" value="Peptidase_M28"/>
</dbReference>
<dbReference type="GO" id="GO:0070573">
    <property type="term" value="F:metallodipeptidase activity"/>
    <property type="evidence" value="ECO:0007669"/>
    <property type="project" value="InterPro"/>
</dbReference>
<dbReference type="GO" id="GO:0005764">
    <property type="term" value="C:lysosome"/>
    <property type="evidence" value="ECO:0007669"/>
    <property type="project" value="UniProtKB-SubCell"/>
</dbReference>
<feature type="domain" description="Peptidase M28" evidence="22">
    <location>
        <begin position="295"/>
        <end position="481"/>
    </location>
</feature>
<evidence type="ECO:0000256" key="6">
    <source>
        <dbReference type="ARBA" id="ARBA00022525"/>
    </source>
</evidence>
<comment type="caution">
    <text evidence="23">The sequence shown here is derived from an EMBL/GenBank/DDBJ whole genome shotgun (WGS) entry which is preliminary data.</text>
</comment>
<evidence type="ECO:0000256" key="17">
    <source>
        <dbReference type="ARBA" id="ARBA00023180"/>
    </source>
</evidence>
<organism evidence="23 24">
    <name type="scientific">Candidatus Parabacteroides intestinigallinarum</name>
    <dbReference type="NCBI Taxonomy" id="2838722"/>
    <lineage>
        <taxon>Bacteria</taxon>
        <taxon>Pseudomonadati</taxon>
        <taxon>Bacteroidota</taxon>
        <taxon>Bacteroidia</taxon>
        <taxon>Bacteroidales</taxon>
        <taxon>Tannerellaceae</taxon>
        <taxon>Parabacteroides</taxon>
    </lineage>
</organism>
<evidence type="ECO:0000256" key="1">
    <source>
        <dbReference type="ARBA" id="ARBA00004240"/>
    </source>
</evidence>
<dbReference type="Gene3D" id="3.40.630.10">
    <property type="entry name" value="Zn peptidases"/>
    <property type="match status" value="1"/>
</dbReference>
<keyword evidence="10 21" id="KW-0732">Signal</keyword>
<evidence type="ECO:0000256" key="12">
    <source>
        <dbReference type="ARBA" id="ARBA00022824"/>
    </source>
</evidence>
<evidence type="ECO:0000256" key="21">
    <source>
        <dbReference type="SAM" id="SignalP"/>
    </source>
</evidence>
<dbReference type="PANTHER" id="PTHR12053:SF3">
    <property type="entry name" value="CARBOXYPEPTIDASE Q"/>
    <property type="match status" value="1"/>
</dbReference>
<dbReference type="Proteomes" id="UP000823847">
    <property type="component" value="Unassembled WGS sequence"/>
</dbReference>
<evidence type="ECO:0000256" key="2">
    <source>
        <dbReference type="ARBA" id="ARBA00004371"/>
    </source>
</evidence>
<reference evidence="23" key="1">
    <citation type="journal article" date="2021" name="PeerJ">
        <title>Extensive microbial diversity within the chicken gut microbiome revealed by metagenomics and culture.</title>
        <authorList>
            <person name="Gilroy R."/>
            <person name="Ravi A."/>
            <person name="Getino M."/>
            <person name="Pursley I."/>
            <person name="Horton D.L."/>
            <person name="Alikhan N.F."/>
            <person name="Baker D."/>
            <person name="Gharbi K."/>
            <person name="Hall N."/>
            <person name="Watson M."/>
            <person name="Adriaenssens E.M."/>
            <person name="Foster-Nyarko E."/>
            <person name="Jarju S."/>
            <person name="Secka A."/>
            <person name="Antonio M."/>
            <person name="Oren A."/>
            <person name="Chaudhuri R.R."/>
            <person name="La Ragione R."/>
            <person name="Hildebrand F."/>
            <person name="Pallen M.J."/>
        </authorList>
    </citation>
    <scope>NUCLEOTIDE SEQUENCE</scope>
    <source>
        <strain evidence="23">ChiHecec2B26-12326</strain>
    </source>
</reference>
<evidence type="ECO:0000256" key="14">
    <source>
        <dbReference type="ARBA" id="ARBA00023034"/>
    </source>
</evidence>
<keyword evidence="7" id="KW-0121">Carboxypeptidase</keyword>
<keyword evidence="18" id="KW-0458">Lysosome</keyword>
<dbReference type="AlphaFoldDB" id="A0A9D1XQJ8"/>
<dbReference type="Pfam" id="PF04389">
    <property type="entry name" value="Peptidase_M28"/>
    <property type="match status" value="1"/>
</dbReference>
<evidence type="ECO:0000259" key="22">
    <source>
        <dbReference type="Pfam" id="PF04389"/>
    </source>
</evidence>
<keyword evidence="11" id="KW-0378">Hydrolase</keyword>
<dbReference type="GO" id="GO:0006508">
    <property type="term" value="P:proteolysis"/>
    <property type="evidence" value="ECO:0007669"/>
    <property type="project" value="UniProtKB-KW"/>
</dbReference>
<evidence type="ECO:0000256" key="5">
    <source>
        <dbReference type="ARBA" id="ARBA00014116"/>
    </source>
</evidence>
<keyword evidence="17" id="KW-0325">Glycoprotein</keyword>
<keyword evidence="9" id="KW-0479">Metal-binding</keyword>
<evidence type="ECO:0000256" key="19">
    <source>
        <dbReference type="ARBA" id="ARBA00025833"/>
    </source>
</evidence>
<dbReference type="EMBL" id="DXEN01000013">
    <property type="protein sequence ID" value="HIX85431.1"/>
    <property type="molecule type" value="Genomic_DNA"/>
</dbReference>
<evidence type="ECO:0000256" key="15">
    <source>
        <dbReference type="ARBA" id="ARBA00023049"/>
    </source>
</evidence>
<sequence>MKKKILFACAALACATLLPVPASAQDAAIRKIIEMGQNDNQVMHQLDILTNRFGGRPIGSDAYENAAEWMKREFERWGLEVHMEEAGTLPVGFNRGPWFGRMLSDNGMILHFATPSYTSGTKGLQRGHVVMEPRNDEEFKKIKGLLKGAWVLVSGTNTGWPIGTLLGDSARAEIKKRNNETLAKNNEARRRAWTTGEKYEPLPYEESPGLYYKEMCEAGALGFIQSSAVPIRALYDRKMMNDPATTFDNLPELPDIKLDEHQFAIIKRMVEERRVFELEFDIRNHFKLGPIKYHNVIASIKGTKYPDEYVIVSGHLDSYDVATGGIDCGTGIGPMMEAARMIALSGAKPKRTILFIAFAGEEFGLLGAQAWVKAHPERLPKIANMFNRDGGPTPPVGIAVPEAMYDDFVKICEPIKRIRPDYPFEVTVAEPRPKPTKMGGTDASVFAIQGVPTIGFTTEDFKGYNFEYGEIWHTERDLYTKNIPEYQEQTATVTAIVALGVANLDKQLSREGLYKEDSQTK</sequence>
<dbReference type="GO" id="GO:0005615">
    <property type="term" value="C:extracellular space"/>
    <property type="evidence" value="ECO:0007669"/>
    <property type="project" value="TreeGrafter"/>
</dbReference>
<dbReference type="GO" id="GO:0004180">
    <property type="term" value="F:carboxypeptidase activity"/>
    <property type="evidence" value="ECO:0007669"/>
    <property type="project" value="UniProtKB-KW"/>
</dbReference>
<evidence type="ECO:0000256" key="13">
    <source>
        <dbReference type="ARBA" id="ARBA00022833"/>
    </source>
</evidence>
<evidence type="ECO:0000256" key="20">
    <source>
        <dbReference type="ARBA" id="ARBA00033328"/>
    </source>
</evidence>
<keyword evidence="16" id="KW-0865">Zymogen</keyword>
<keyword evidence="13" id="KW-0862">Zinc</keyword>
<dbReference type="GO" id="GO:0043171">
    <property type="term" value="P:peptide catabolic process"/>
    <property type="evidence" value="ECO:0007669"/>
    <property type="project" value="TreeGrafter"/>
</dbReference>
<keyword evidence="12" id="KW-0256">Endoplasmic reticulum</keyword>
<keyword evidence="14" id="KW-0333">Golgi apparatus</keyword>
<dbReference type="GO" id="GO:0046872">
    <property type="term" value="F:metal ion binding"/>
    <property type="evidence" value="ECO:0007669"/>
    <property type="project" value="UniProtKB-KW"/>
</dbReference>
<feature type="chain" id="PRO_5039414057" description="Carboxypeptidase Q" evidence="21">
    <location>
        <begin position="25"/>
        <end position="521"/>
    </location>
</feature>
<dbReference type="Gene3D" id="3.50.30.30">
    <property type="match status" value="1"/>
</dbReference>
<feature type="signal peptide" evidence="21">
    <location>
        <begin position="1"/>
        <end position="24"/>
    </location>
</feature>
<dbReference type="SUPFAM" id="SSF53187">
    <property type="entry name" value="Zn-dependent exopeptidases"/>
    <property type="match status" value="1"/>
</dbReference>
<proteinExistence type="predicted"/>
<evidence type="ECO:0000256" key="16">
    <source>
        <dbReference type="ARBA" id="ARBA00023145"/>
    </source>
</evidence>
<evidence type="ECO:0000256" key="4">
    <source>
        <dbReference type="ARBA" id="ARBA00004613"/>
    </source>
</evidence>
<protein>
    <recommendedName>
        <fullName evidence="5">Carboxypeptidase Q</fullName>
    </recommendedName>
    <alternativeName>
        <fullName evidence="20">Plasma glutamate carboxypeptidase</fullName>
    </alternativeName>
</protein>
<gene>
    <name evidence="23" type="ORF">H9848_02320</name>
</gene>
<dbReference type="InterPro" id="IPR039866">
    <property type="entry name" value="CPQ"/>
</dbReference>
<dbReference type="PANTHER" id="PTHR12053">
    <property type="entry name" value="PROTEASE FAMILY M28 PLASMA GLUTAMATE CARBOXYPEPTIDASE-RELATED"/>
    <property type="match status" value="1"/>
</dbReference>
<reference evidence="23" key="2">
    <citation type="submission" date="2021-04" db="EMBL/GenBank/DDBJ databases">
        <authorList>
            <person name="Gilroy R."/>
        </authorList>
    </citation>
    <scope>NUCLEOTIDE SEQUENCE</scope>
    <source>
        <strain evidence="23">ChiHecec2B26-12326</strain>
    </source>
</reference>
<keyword evidence="8" id="KW-0645">Protease</keyword>
<evidence type="ECO:0000256" key="10">
    <source>
        <dbReference type="ARBA" id="ARBA00022729"/>
    </source>
</evidence>
<keyword evidence="6" id="KW-0964">Secreted</keyword>